<accession>A0A502GWL4</accession>
<dbReference type="Proteomes" id="UP000317646">
    <property type="component" value="Unassembled WGS sequence"/>
</dbReference>
<protein>
    <submittedName>
        <fullName evidence="1">DUF4177 domain-containing protein</fullName>
    </submittedName>
</protein>
<organism evidence="1 2">
    <name type="scientific">Hymenobacter nivis</name>
    <dbReference type="NCBI Taxonomy" id="1850093"/>
    <lineage>
        <taxon>Bacteria</taxon>
        <taxon>Pseudomonadati</taxon>
        <taxon>Bacteroidota</taxon>
        <taxon>Cytophagia</taxon>
        <taxon>Cytophagales</taxon>
        <taxon>Hymenobacteraceae</taxon>
        <taxon>Hymenobacter</taxon>
    </lineage>
</organism>
<evidence type="ECO:0000313" key="1">
    <source>
        <dbReference type="EMBL" id="TPG65852.1"/>
    </source>
</evidence>
<keyword evidence="2" id="KW-1185">Reference proteome</keyword>
<proteinExistence type="predicted"/>
<dbReference type="Pfam" id="PF13783">
    <property type="entry name" value="DUF4177"/>
    <property type="match status" value="1"/>
</dbReference>
<sequence length="62" mass="6828">MKKFEYRLLEVNRSFFSGIDSPELTEHLNVLGSQGWEVVSTVALTSGGSTASLLITLKREIA</sequence>
<dbReference type="OrthoDB" id="5432776at2"/>
<dbReference type="EMBL" id="RCYZ01000004">
    <property type="protein sequence ID" value="TPG65852.1"/>
    <property type="molecule type" value="Genomic_DNA"/>
</dbReference>
<gene>
    <name evidence="1" type="ORF">EAH73_10690</name>
</gene>
<dbReference type="InterPro" id="IPR025234">
    <property type="entry name" value="YjzH-like"/>
</dbReference>
<reference evidence="1 2" key="1">
    <citation type="journal article" date="2019" name="Environ. Microbiol.">
        <title>Species interactions and distinct microbial communities in high Arctic permafrost affected cryosols are associated with the CH4 and CO2 gas fluxes.</title>
        <authorList>
            <person name="Altshuler I."/>
            <person name="Hamel J."/>
            <person name="Turney S."/>
            <person name="Magnuson E."/>
            <person name="Levesque R."/>
            <person name="Greer C."/>
            <person name="Whyte L.G."/>
        </authorList>
    </citation>
    <scope>NUCLEOTIDE SEQUENCE [LARGE SCALE GENOMIC DNA]</scope>
    <source>
        <strain evidence="1 2">S9.2P</strain>
    </source>
</reference>
<dbReference type="RefSeq" id="WP_140466502.1">
    <property type="nucleotide sequence ID" value="NZ_RCYZ01000004.1"/>
</dbReference>
<dbReference type="AlphaFoldDB" id="A0A502GWL4"/>
<name>A0A502GWL4_9BACT</name>
<comment type="caution">
    <text evidence="1">The sequence shown here is derived from an EMBL/GenBank/DDBJ whole genome shotgun (WGS) entry which is preliminary data.</text>
</comment>
<evidence type="ECO:0000313" key="2">
    <source>
        <dbReference type="Proteomes" id="UP000317646"/>
    </source>
</evidence>